<evidence type="ECO:0000256" key="8">
    <source>
        <dbReference type="SAM" id="MobiDB-lite"/>
    </source>
</evidence>
<dbReference type="CDD" id="cd00364">
    <property type="entry name" value="Ribosomal_uS17"/>
    <property type="match status" value="1"/>
</dbReference>
<evidence type="ECO:0000256" key="4">
    <source>
        <dbReference type="ARBA" id="ARBA00022980"/>
    </source>
</evidence>
<protein>
    <recommendedName>
        <fullName evidence="6">Small ribosomal subunit protein uS17</fullName>
    </recommendedName>
</protein>
<comment type="similarity">
    <text evidence="1 6 7">Belongs to the universal ribosomal protein uS17 family.</text>
</comment>
<dbReference type="PANTHER" id="PTHR10744:SF1">
    <property type="entry name" value="SMALL RIBOSOMAL SUBUNIT PROTEIN US17M"/>
    <property type="match status" value="1"/>
</dbReference>
<gene>
    <name evidence="6 9" type="primary">rpsQ</name>
    <name evidence="10" type="ORF">BJ975_000173</name>
    <name evidence="9" type="ORF">IDH50_03515</name>
</gene>
<comment type="subunit">
    <text evidence="6">Part of the 30S ribosomal subunit.</text>
</comment>
<dbReference type="EMBL" id="JACBZN010000001">
    <property type="protein sequence ID" value="NYI36798.1"/>
    <property type="molecule type" value="Genomic_DNA"/>
</dbReference>
<dbReference type="Pfam" id="PF00366">
    <property type="entry name" value="Ribosomal_S17"/>
    <property type="match status" value="1"/>
</dbReference>
<accession>A0A8I0FSV5</accession>
<evidence type="ECO:0000256" key="2">
    <source>
        <dbReference type="ARBA" id="ARBA00022730"/>
    </source>
</evidence>
<dbReference type="PROSITE" id="PS00056">
    <property type="entry name" value="RIBOSOMAL_S17"/>
    <property type="match status" value="1"/>
</dbReference>
<keyword evidence="2 6" id="KW-0699">rRNA-binding</keyword>
<dbReference type="GO" id="GO:0006412">
    <property type="term" value="P:translation"/>
    <property type="evidence" value="ECO:0007669"/>
    <property type="project" value="UniProtKB-UniRule"/>
</dbReference>
<evidence type="ECO:0000313" key="12">
    <source>
        <dbReference type="Proteomes" id="UP000659061"/>
    </source>
</evidence>
<organism evidence="9 12">
    <name type="scientific">Aeromicrobium tamlense</name>
    <dbReference type="NCBI Taxonomy" id="375541"/>
    <lineage>
        <taxon>Bacteria</taxon>
        <taxon>Bacillati</taxon>
        <taxon>Actinomycetota</taxon>
        <taxon>Actinomycetes</taxon>
        <taxon>Propionibacteriales</taxon>
        <taxon>Nocardioidaceae</taxon>
        <taxon>Aeromicrobium</taxon>
    </lineage>
</organism>
<dbReference type="HAMAP" id="MF_01345_B">
    <property type="entry name" value="Ribosomal_uS17_B"/>
    <property type="match status" value="1"/>
</dbReference>
<keyword evidence="5 6" id="KW-0687">Ribonucleoprotein</keyword>
<evidence type="ECO:0000256" key="3">
    <source>
        <dbReference type="ARBA" id="ARBA00022884"/>
    </source>
</evidence>
<name>A0A8I0FSV5_9ACTN</name>
<dbReference type="InterPro" id="IPR019984">
    <property type="entry name" value="Ribosomal_uS17_bact/chlr"/>
</dbReference>
<proteinExistence type="inferred from homology"/>
<evidence type="ECO:0000256" key="1">
    <source>
        <dbReference type="ARBA" id="ARBA00010254"/>
    </source>
</evidence>
<evidence type="ECO:0000256" key="5">
    <source>
        <dbReference type="ARBA" id="ARBA00023274"/>
    </source>
</evidence>
<dbReference type="EMBL" id="JACWMT010000001">
    <property type="protein sequence ID" value="MBD1269294.1"/>
    <property type="molecule type" value="Genomic_DNA"/>
</dbReference>
<dbReference type="GO" id="GO:0003735">
    <property type="term" value="F:structural constituent of ribosome"/>
    <property type="evidence" value="ECO:0007669"/>
    <property type="project" value="UniProtKB-UniRule"/>
</dbReference>
<dbReference type="NCBIfam" id="NF004123">
    <property type="entry name" value="PRK05610.1"/>
    <property type="match status" value="1"/>
</dbReference>
<reference evidence="9" key="2">
    <citation type="submission" date="2020-09" db="EMBL/GenBank/DDBJ databases">
        <title>Novel species in genus Aeromicrobium.</title>
        <authorList>
            <person name="Zhang G."/>
        </authorList>
    </citation>
    <scope>NUCLEOTIDE SEQUENCE</scope>
    <source>
        <strain evidence="9">SSW1-57</strain>
    </source>
</reference>
<dbReference type="InterPro" id="IPR012340">
    <property type="entry name" value="NA-bd_OB-fold"/>
</dbReference>
<reference evidence="10 11" key="1">
    <citation type="submission" date="2020-07" db="EMBL/GenBank/DDBJ databases">
        <title>Sequencing the genomes of 1000 actinobacteria strains.</title>
        <authorList>
            <person name="Klenk H.-P."/>
        </authorList>
    </citation>
    <scope>NUCLEOTIDE SEQUENCE [LARGE SCALE GENOMIC DNA]</scope>
    <source>
        <strain evidence="10 11">DSM 19087</strain>
    </source>
</reference>
<dbReference type="PANTHER" id="PTHR10744">
    <property type="entry name" value="40S RIBOSOMAL PROTEIN S11 FAMILY MEMBER"/>
    <property type="match status" value="1"/>
</dbReference>
<keyword evidence="11" id="KW-1185">Reference proteome</keyword>
<evidence type="ECO:0000313" key="11">
    <source>
        <dbReference type="Proteomes" id="UP000587211"/>
    </source>
</evidence>
<dbReference type="RefSeq" id="WP_179422743.1">
    <property type="nucleotide sequence ID" value="NZ_BAAAMP010000002.1"/>
</dbReference>
<keyword evidence="3 6" id="KW-0694">RNA-binding</keyword>
<keyword evidence="4 6" id="KW-0689">Ribosomal protein</keyword>
<comment type="caution">
    <text evidence="9">The sequence shown here is derived from an EMBL/GenBank/DDBJ whole genome shotgun (WGS) entry which is preliminary data.</text>
</comment>
<feature type="region of interest" description="Disordered" evidence="8">
    <location>
        <begin position="1"/>
        <end position="22"/>
    </location>
</feature>
<evidence type="ECO:0000256" key="7">
    <source>
        <dbReference type="RuleBase" id="RU003872"/>
    </source>
</evidence>
<dbReference type="PRINTS" id="PR00973">
    <property type="entry name" value="RIBOSOMALS17"/>
</dbReference>
<evidence type="ECO:0000256" key="6">
    <source>
        <dbReference type="HAMAP-Rule" id="MF_01345"/>
    </source>
</evidence>
<dbReference type="InterPro" id="IPR019979">
    <property type="entry name" value="Ribosomal_uS17_CS"/>
</dbReference>
<dbReference type="SUPFAM" id="SSF50249">
    <property type="entry name" value="Nucleic acid-binding proteins"/>
    <property type="match status" value="1"/>
</dbReference>
<dbReference type="InterPro" id="IPR000266">
    <property type="entry name" value="Ribosomal_uS17"/>
</dbReference>
<dbReference type="NCBIfam" id="TIGR03635">
    <property type="entry name" value="uS17_bact"/>
    <property type="match status" value="1"/>
</dbReference>
<sequence>MSTKDTTEVSNERSSRKTREGLVVSDKMDKTVVVSIEERFKHPLYGKVLRRNIKLKAHDEANEAGIGDRVLLSETRPLSATKRWRVVEVLEKAK</sequence>
<dbReference type="Proteomes" id="UP000587211">
    <property type="component" value="Unassembled WGS sequence"/>
</dbReference>
<dbReference type="GO" id="GO:0022627">
    <property type="term" value="C:cytosolic small ribosomal subunit"/>
    <property type="evidence" value="ECO:0007669"/>
    <property type="project" value="UniProtKB-UniRule"/>
</dbReference>
<evidence type="ECO:0000313" key="9">
    <source>
        <dbReference type="EMBL" id="MBD1269294.1"/>
    </source>
</evidence>
<comment type="function">
    <text evidence="6">One of the primary rRNA binding proteins, it binds specifically to the 5'-end of 16S ribosomal RNA.</text>
</comment>
<evidence type="ECO:0000313" key="10">
    <source>
        <dbReference type="EMBL" id="NYI36798.1"/>
    </source>
</evidence>
<dbReference type="GO" id="GO:0019843">
    <property type="term" value="F:rRNA binding"/>
    <property type="evidence" value="ECO:0007669"/>
    <property type="project" value="UniProtKB-UniRule"/>
</dbReference>
<dbReference type="Gene3D" id="2.40.50.140">
    <property type="entry name" value="Nucleic acid-binding proteins"/>
    <property type="match status" value="1"/>
</dbReference>
<dbReference type="Proteomes" id="UP000659061">
    <property type="component" value="Unassembled WGS sequence"/>
</dbReference>
<dbReference type="AlphaFoldDB" id="A0A8I0FSV5"/>